<dbReference type="PROSITE" id="PS00862">
    <property type="entry name" value="OX2_COVAL_FAD"/>
    <property type="match status" value="1"/>
</dbReference>
<dbReference type="InterPro" id="IPR016166">
    <property type="entry name" value="FAD-bd_PCMH"/>
</dbReference>
<dbReference type="InterPro" id="IPR016170">
    <property type="entry name" value="Cytok_DH_C_sf"/>
</dbReference>
<dbReference type="InterPro" id="IPR015345">
    <property type="entry name" value="Cytokinin_DH_FAD/cytokin-bd"/>
</dbReference>
<accession>A0A1U8BG59</accession>
<name>A0A1U8BG59_NELNU</name>
<reference evidence="11" key="1">
    <citation type="submission" date="2025-08" db="UniProtKB">
        <authorList>
            <consortium name="RefSeq"/>
        </authorList>
    </citation>
    <scope>IDENTIFICATION</scope>
</reference>
<dbReference type="Gene3D" id="3.30.43.10">
    <property type="entry name" value="Uridine Diphospho-n-acetylenolpyruvylglucosamine Reductase, domain 2"/>
    <property type="match status" value="1"/>
</dbReference>
<dbReference type="InterPro" id="IPR016164">
    <property type="entry name" value="FAD-linked_Oxase-like_C"/>
</dbReference>
<evidence type="ECO:0000313" key="10">
    <source>
        <dbReference type="Proteomes" id="UP000189703"/>
    </source>
</evidence>
<evidence type="ECO:0000256" key="2">
    <source>
        <dbReference type="ARBA" id="ARBA00005466"/>
    </source>
</evidence>
<evidence type="ECO:0000313" key="11">
    <source>
        <dbReference type="RefSeq" id="XP_010275528.1"/>
    </source>
</evidence>
<evidence type="ECO:0000256" key="3">
    <source>
        <dbReference type="ARBA" id="ARBA00011928"/>
    </source>
</evidence>
<dbReference type="SUPFAM" id="SSF55103">
    <property type="entry name" value="FAD-linked oxidases, C-terminal domain"/>
    <property type="match status" value="1"/>
</dbReference>
<keyword evidence="7" id="KW-0560">Oxidoreductase</keyword>
<dbReference type="EC" id="1.5.99.12" evidence="3"/>
<protein>
    <recommendedName>
        <fullName evidence="3">cytokinin dehydrogenase</fullName>
        <ecNumber evidence="3">1.5.99.12</ecNumber>
    </recommendedName>
</protein>
<proteinExistence type="inferred from homology"/>
<dbReference type="GO" id="GO:0071949">
    <property type="term" value="F:FAD binding"/>
    <property type="evidence" value="ECO:0007669"/>
    <property type="project" value="InterPro"/>
</dbReference>
<organism evidence="10 11">
    <name type="scientific">Nelumbo nucifera</name>
    <name type="common">Sacred lotus</name>
    <dbReference type="NCBI Taxonomy" id="4432"/>
    <lineage>
        <taxon>Eukaryota</taxon>
        <taxon>Viridiplantae</taxon>
        <taxon>Streptophyta</taxon>
        <taxon>Embryophyta</taxon>
        <taxon>Tracheophyta</taxon>
        <taxon>Spermatophyta</taxon>
        <taxon>Magnoliopsida</taxon>
        <taxon>Proteales</taxon>
        <taxon>Nelumbonaceae</taxon>
        <taxon>Nelumbo</taxon>
    </lineage>
</organism>
<dbReference type="InterPro" id="IPR016169">
    <property type="entry name" value="FAD-bd_PCMH_sub2"/>
</dbReference>
<keyword evidence="10" id="KW-1185">Reference proteome</keyword>
<evidence type="ECO:0000256" key="4">
    <source>
        <dbReference type="ARBA" id="ARBA00022630"/>
    </source>
</evidence>
<dbReference type="PROSITE" id="PS51387">
    <property type="entry name" value="FAD_PCMH"/>
    <property type="match status" value="1"/>
</dbReference>
<evidence type="ECO:0000256" key="7">
    <source>
        <dbReference type="ARBA" id="ARBA00023002"/>
    </source>
</evidence>
<dbReference type="GeneID" id="104610555"/>
<sequence>MATKLLLLSFVICRLISTVGLTVDPNGLLRLGLYRQLSFDYADVETASLDFGRMTQVKPLAVLHPSSADDIAGLIRTAYESPEGFTVSARGHGHSISGQAQAANGVVIAMSSSISKRNRLTRPSLSLGLGHKSSYVDVWGGELWIDVLNSTLEHGLAPRSWTDYLYLSVGGTLSNAGISGQAFHHGPQISNVYELDVVTGKGEILTCSNEQNSQLFHAVLGGLGQFGIITRARIALEPAPQREVEALLKKLDFIPTSVFTTDIPYVDFLDRVHKAELKLRAKGLWDVPHPWLNLFVPKSRIADFDQGVFKGILGNKKTSGPILIYPMNRNKWNQRSSVVTPDEDTFYLVALLRSALDSGEETQTLDYLSNQNRQILRFCKETGIKVKQYLPNLSTQEEWKDHFGDKWDLIVKRKMEFDPKHILATGQRIFQPGLTSSTSSS</sequence>
<dbReference type="AlphaFoldDB" id="A0A1U8BG59"/>
<evidence type="ECO:0000256" key="9">
    <source>
        <dbReference type="ARBA" id="ARBA00048224"/>
    </source>
</evidence>
<dbReference type="FunFam" id="3.30.465.10:FF:000021">
    <property type="entry name" value="Cytokinin dehydrogenase 1"/>
    <property type="match status" value="1"/>
</dbReference>
<dbReference type="InterPro" id="IPR050432">
    <property type="entry name" value="FAD-linked_Oxidoreductases_BP"/>
</dbReference>
<evidence type="ECO:0000256" key="5">
    <source>
        <dbReference type="ARBA" id="ARBA00022729"/>
    </source>
</evidence>
<dbReference type="Pfam" id="PF09265">
    <property type="entry name" value="Cytokin-bind"/>
    <property type="match status" value="1"/>
</dbReference>
<dbReference type="GO" id="GO:0009690">
    <property type="term" value="P:cytokinin metabolic process"/>
    <property type="evidence" value="ECO:0007669"/>
    <property type="project" value="InterPro"/>
</dbReference>
<evidence type="ECO:0000256" key="6">
    <source>
        <dbReference type="ARBA" id="ARBA00022827"/>
    </source>
</evidence>
<dbReference type="RefSeq" id="XP_010275528.1">
    <property type="nucleotide sequence ID" value="XM_010277226.2"/>
</dbReference>
<evidence type="ECO:0000256" key="8">
    <source>
        <dbReference type="ARBA" id="ARBA00023180"/>
    </source>
</evidence>
<dbReference type="SUPFAM" id="SSF56176">
    <property type="entry name" value="FAD-binding/transporter-associated domain-like"/>
    <property type="match status" value="1"/>
</dbReference>
<keyword evidence="4" id="KW-0285">Flavoprotein</keyword>
<dbReference type="GO" id="GO:0019139">
    <property type="term" value="F:cytokinin dehydrogenase activity"/>
    <property type="evidence" value="ECO:0007669"/>
    <property type="project" value="UniProtKB-EC"/>
</dbReference>
<dbReference type="OrthoDB" id="415825at2759"/>
<keyword evidence="5" id="KW-0732">Signal</keyword>
<dbReference type="InterPro" id="IPR006094">
    <property type="entry name" value="Oxid_FAD_bind_N"/>
</dbReference>
<comment type="similarity">
    <text evidence="2">Belongs to the oxygen-dependent FAD-linked oxidoreductase family.</text>
</comment>
<dbReference type="Pfam" id="PF01565">
    <property type="entry name" value="FAD_binding_4"/>
    <property type="match status" value="1"/>
</dbReference>
<dbReference type="InterPro" id="IPR016167">
    <property type="entry name" value="FAD-bd_PCMH_sub1"/>
</dbReference>
<dbReference type="Gene3D" id="3.30.465.10">
    <property type="match status" value="1"/>
</dbReference>
<dbReference type="Gene3D" id="3.40.462.10">
    <property type="entry name" value="FAD-linked oxidases, C-terminal domain"/>
    <property type="match status" value="1"/>
</dbReference>
<comment type="catalytic activity">
    <reaction evidence="9">
        <text>N(6)-dimethylallyladenine + A + H2O = 3-methyl-2-butenal + adenine + AH2</text>
        <dbReference type="Rhea" id="RHEA:13625"/>
        <dbReference type="ChEBI" id="CHEBI:13193"/>
        <dbReference type="ChEBI" id="CHEBI:15377"/>
        <dbReference type="ChEBI" id="CHEBI:15825"/>
        <dbReference type="ChEBI" id="CHEBI:16708"/>
        <dbReference type="ChEBI" id="CHEBI:17499"/>
        <dbReference type="ChEBI" id="CHEBI:17660"/>
        <dbReference type="EC" id="1.5.99.12"/>
    </reaction>
</comment>
<keyword evidence="6" id="KW-0274">FAD</keyword>
<dbReference type="InterPro" id="IPR036318">
    <property type="entry name" value="FAD-bd_PCMH-like_sf"/>
</dbReference>
<comment type="cofactor">
    <cofactor evidence="1">
        <name>FAD</name>
        <dbReference type="ChEBI" id="CHEBI:57692"/>
    </cofactor>
</comment>
<dbReference type="InterPro" id="IPR006093">
    <property type="entry name" value="Oxy_OxRdtase_FAD_BS"/>
</dbReference>
<dbReference type="PANTHER" id="PTHR13878:SF102">
    <property type="entry name" value="CYTOKININ DEHYDROGENASE 5"/>
    <property type="match status" value="1"/>
</dbReference>
<evidence type="ECO:0000256" key="1">
    <source>
        <dbReference type="ARBA" id="ARBA00001974"/>
    </source>
</evidence>
<keyword evidence="8" id="KW-0325">Glycoprotein</keyword>
<dbReference type="PANTHER" id="PTHR13878">
    <property type="entry name" value="GULONOLACTONE OXIDASE"/>
    <property type="match status" value="1"/>
</dbReference>
<gene>
    <name evidence="11" type="primary">LOC104610555</name>
</gene>
<dbReference type="Proteomes" id="UP000189703">
    <property type="component" value="Unplaced"/>
</dbReference>